<accession>A0ABS6F4P0</accession>
<protein>
    <recommendedName>
        <fullName evidence="4">DUF4129 domain-containing protein</fullName>
    </recommendedName>
</protein>
<sequence length="418" mass="49570">MSWQKNIKMLFYTSKMLAIFICYAVVSNGFGNMTPGYLDFLVVFLIMILMQYLDGKTGNRYLIILAPLFMNFLLFFIIYGKQDFIPYASLGILVTLILPRYDLERISYSYIADKLKHSFITLVLSVVLYLKVDRIYGTTLLRYYIFFIVLSVITLREARKFEYKIQRKKSDDLVNTSILISVLLLSTNFIYNIFKTILSTLLKVISFIMDKIIYAILYLLGAPINAFINFIQDLLTRNNSNANMSLVEQKDQLQDLKNLQNEQQLFWSILENVIKIAIVLLVVYLIYSTIKKYRHGKVIKDEGVIEVREKIDRKRVSTKKSLAIRMKELLKRKTLNEKIFYIFRDFQDRTFKKGWFKPYMTSKQLYNVTRIHIEEDEKVRYITQLYNEAKFSNHSIKENEVNEYKKCYNEIKDKINRS</sequence>
<dbReference type="EMBL" id="JAHLQL010000004">
    <property type="protein sequence ID" value="MBU5592568.1"/>
    <property type="molecule type" value="Genomic_DNA"/>
</dbReference>
<feature type="transmembrane region" description="Helical" evidence="1">
    <location>
        <begin position="12"/>
        <end position="30"/>
    </location>
</feature>
<name>A0ABS6F4P0_9CLOT</name>
<keyword evidence="1" id="KW-0812">Transmembrane</keyword>
<comment type="caution">
    <text evidence="2">The sequence shown here is derived from an EMBL/GenBank/DDBJ whole genome shotgun (WGS) entry which is preliminary data.</text>
</comment>
<reference evidence="2 3" key="1">
    <citation type="submission" date="2021-06" db="EMBL/GenBank/DDBJ databases">
        <authorList>
            <person name="Sun Q."/>
            <person name="Li D."/>
        </authorList>
    </citation>
    <scope>NUCLEOTIDE SEQUENCE [LARGE SCALE GENOMIC DNA]</scope>
    <source>
        <strain evidence="2 3">MSJ-4</strain>
    </source>
</reference>
<dbReference type="RefSeq" id="WP_216457335.1">
    <property type="nucleotide sequence ID" value="NZ_JAHLQL010000004.1"/>
</dbReference>
<feature type="transmembrane region" description="Helical" evidence="1">
    <location>
        <begin position="135"/>
        <end position="153"/>
    </location>
</feature>
<feature type="transmembrane region" description="Helical" evidence="1">
    <location>
        <begin position="84"/>
        <end position="101"/>
    </location>
</feature>
<gene>
    <name evidence="2" type="ORF">KQI89_12455</name>
</gene>
<evidence type="ECO:0008006" key="4">
    <source>
        <dbReference type="Google" id="ProtNLM"/>
    </source>
</evidence>
<feature type="transmembrane region" description="Helical" evidence="1">
    <location>
        <begin position="173"/>
        <end position="191"/>
    </location>
</feature>
<evidence type="ECO:0000313" key="3">
    <source>
        <dbReference type="Proteomes" id="UP000736583"/>
    </source>
</evidence>
<keyword evidence="3" id="KW-1185">Reference proteome</keyword>
<organism evidence="2 3">
    <name type="scientific">Clostridium simiarum</name>
    <dbReference type="NCBI Taxonomy" id="2841506"/>
    <lineage>
        <taxon>Bacteria</taxon>
        <taxon>Bacillati</taxon>
        <taxon>Bacillota</taxon>
        <taxon>Clostridia</taxon>
        <taxon>Eubacteriales</taxon>
        <taxon>Clostridiaceae</taxon>
        <taxon>Clostridium</taxon>
    </lineage>
</organism>
<feature type="transmembrane region" description="Helical" evidence="1">
    <location>
        <begin position="265"/>
        <end position="287"/>
    </location>
</feature>
<keyword evidence="1" id="KW-1133">Transmembrane helix</keyword>
<feature type="transmembrane region" description="Helical" evidence="1">
    <location>
        <begin position="60"/>
        <end position="78"/>
    </location>
</feature>
<dbReference type="Proteomes" id="UP000736583">
    <property type="component" value="Unassembled WGS sequence"/>
</dbReference>
<proteinExistence type="predicted"/>
<keyword evidence="1" id="KW-0472">Membrane</keyword>
<evidence type="ECO:0000256" key="1">
    <source>
        <dbReference type="SAM" id="Phobius"/>
    </source>
</evidence>
<evidence type="ECO:0000313" key="2">
    <source>
        <dbReference type="EMBL" id="MBU5592568.1"/>
    </source>
</evidence>
<feature type="transmembrane region" description="Helical" evidence="1">
    <location>
        <begin position="212"/>
        <end position="231"/>
    </location>
</feature>
<feature type="transmembrane region" description="Helical" evidence="1">
    <location>
        <begin position="36"/>
        <end position="53"/>
    </location>
</feature>